<feature type="compositionally biased region" description="Polar residues" evidence="1">
    <location>
        <begin position="1"/>
        <end position="10"/>
    </location>
</feature>
<proteinExistence type="predicted"/>
<gene>
    <name evidence="2" type="ORF">F511_13867</name>
</gene>
<dbReference type="Proteomes" id="UP000250235">
    <property type="component" value="Unassembled WGS sequence"/>
</dbReference>
<organism evidence="2 3">
    <name type="scientific">Dorcoceras hygrometricum</name>
    <dbReference type="NCBI Taxonomy" id="472368"/>
    <lineage>
        <taxon>Eukaryota</taxon>
        <taxon>Viridiplantae</taxon>
        <taxon>Streptophyta</taxon>
        <taxon>Embryophyta</taxon>
        <taxon>Tracheophyta</taxon>
        <taxon>Spermatophyta</taxon>
        <taxon>Magnoliopsida</taxon>
        <taxon>eudicotyledons</taxon>
        <taxon>Gunneridae</taxon>
        <taxon>Pentapetalae</taxon>
        <taxon>asterids</taxon>
        <taxon>lamiids</taxon>
        <taxon>Lamiales</taxon>
        <taxon>Gesneriaceae</taxon>
        <taxon>Didymocarpoideae</taxon>
        <taxon>Trichosporeae</taxon>
        <taxon>Loxocarpinae</taxon>
        <taxon>Dorcoceras</taxon>
    </lineage>
</organism>
<keyword evidence="3" id="KW-1185">Reference proteome</keyword>
<evidence type="ECO:0000313" key="2">
    <source>
        <dbReference type="EMBL" id="KZV29788.1"/>
    </source>
</evidence>
<feature type="region of interest" description="Disordered" evidence="1">
    <location>
        <begin position="1"/>
        <end position="34"/>
    </location>
</feature>
<accession>A0A2Z7B775</accession>
<name>A0A2Z7B775_9LAMI</name>
<dbReference type="AlphaFoldDB" id="A0A2Z7B775"/>
<feature type="compositionally biased region" description="Polar residues" evidence="1">
    <location>
        <begin position="25"/>
        <end position="34"/>
    </location>
</feature>
<reference evidence="2 3" key="1">
    <citation type="journal article" date="2015" name="Proc. Natl. Acad. Sci. U.S.A.">
        <title>The resurrection genome of Boea hygrometrica: A blueprint for survival of dehydration.</title>
        <authorList>
            <person name="Xiao L."/>
            <person name="Yang G."/>
            <person name="Zhang L."/>
            <person name="Yang X."/>
            <person name="Zhao S."/>
            <person name="Ji Z."/>
            <person name="Zhou Q."/>
            <person name="Hu M."/>
            <person name="Wang Y."/>
            <person name="Chen M."/>
            <person name="Xu Y."/>
            <person name="Jin H."/>
            <person name="Xiao X."/>
            <person name="Hu G."/>
            <person name="Bao F."/>
            <person name="Hu Y."/>
            <person name="Wan P."/>
            <person name="Li L."/>
            <person name="Deng X."/>
            <person name="Kuang T."/>
            <person name="Xiang C."/>
            <person name="Zhu J.K."/>
            <person name="Oliver M.J."/>
            <person name="He Y."/>
        </authorList>
    </citation>
    <scope>NUCLEOTIDE SEQUENCE [LARGE SCALE GENOMIC DNA]</scope>
    <source>
        <strain evidence="3">cv. XS01</strain>
    </source>
</reference>
<evidence type="ECO:0000256" key="1">
    <source>
        <dbReference type="SAM" id="MobiDB-lite"/>
    </source>
</evidence>
<sequence length="55" mass="5901">MSTINTSSLSDHLPPAPTADYPHSMKTSEPKAQQGTRFVSRALTLLLGTLFAVIT</sequence>
<dbReference type="EMBL" id="KV009068">
    <property type="protein sequence ID" value="KZV29788.1"/>
    <property type="molecule type" value="Genomic_DNA"/>
</dbReference>
<evidence type="ECO:0000313" key="3">
    <source>
        <dbReference type="Proteomes" id="UP000250235"/>
    </source>
</evidence>
<protein>
    <submittedName>
        <fullName evidence="2">Putative WRKY transcription factor 65</fullName>
    </submittedName>
</protein>